<sequence length="162" mass="18554">MEAFRRQLVIRRKVVERIFKDLICYREEVLEHQQVLQQMQAAGREESDIRQRQNVLLETQLMLPNSEQRLAAACKELGLLLADNSAAVGPALQQLQQQQQQQQQQQAAAAGAEAWLLEELKTIKSLFAKIKAAAPNIELPLQALEPPQQQQQQQQQHEEEDI</sequence>
<comment type="subcellular location">
    <subcellularLocation>
        <location evidence="3">Cytoplasm</location>
        <location evidence="3">Cytoskeleton</location>
    </subcellularLocation>
</comment>
<dbReference type="OrthoDB" id="329454at2759"/>
<dbReference type="AlphaFoldDB" id="U6L5Y6"/>
<evidence type="ECO:0000313" key="5">
    <source>
        <dbReference type="EMBL" id="CDJ44613.1"/>
    </source>
</evidence>
<comment type="subunit">
    <text evidence="3">Supercomplex made of cofactors A to E. Cofactors A and D function by capturing and stabilizing tubulin in a quasi-native conformation. Cofactor E binds to the cofactor D-tubulin complex; interaction with cofactor C then causes the release of tubulin polypeptides that are committed to the native state.</text>
</comment>
<dbReference type="GO" id="GO:0007021">
    <property type="term" value="P:tubulin complex assembly"/>
    <property type="evidence" value="ECO:0007669"/>
    <property type="project" value="UniProtKB-UniRule"/>
</dbReference>
<dbReference type="InterPro" id="IPR004226">
    <property type="entry name" value="TBCA"/>
</dbReference>
<organism evidence="5 6">
    <name type="scientific">Eimeria tenella</name>
    <name type="common">Coccidian parasite</name>
    <dbReference type="NCBI Taxonomy" id="5802"/>
    <lineage>
        <taxon>Eukaryota</taxon>
        <taxon>Sar</taxon>
        <taxon>Alveolata</taxon>
        <taxon>Apicomplexa</taxon>
        <taxon>Conoidasida</taxon>
        <taxon>Coccidia</taxon>
        <taxon>Eucoccidiorida</taxon>
        <taxon>Eimeriorina</taxon>
        <taxon>Eimeriidae</taxon>
        <taxon>Eimeria</taxon>
    </lineage>
</organism>
<name>U6L5Y6_EIMTE</name>
<dbReference type="GO" id="GO:0007023">
    <property type="term" value="P:post-chaperonin tubulin folding pathway"/>
    <property type="evidence" value="ECO:0007669"/>
    <property type="project" value="UniProtKB-UniRule"/>
</dbReference>
<dbReference type="Pfam" id="PF02970">
    <property type="entry name" value="TBCA"/>
    <property type="match status" value="1"/>
</dbReference>
<feature type="compositionally biased region" description="Low complexity" evidence="4">
    <location>
        <begin position="141"/>
        <end position="155"/>
    </location>
</feature>
<evidence type="ECO:0000256" key="2">
    <source>
        <dbReference type="ARBA" id="ARBA00023186"/>
    </source>
</evidence>
<dbReference type="VEuPathDB" id="ToxoDB:ETH_00010190"/>
<protein>
    <recommendedName>
        <fullName evidence="3">Tubulin-specific chaperone A</fullName>
    </recommendedName>
</protein>
<dbReference type="PANTHER" id="PTHR21500:SF0">
    <property type="entry name" value="TUBULIN-SPECIFIC CHAPERONE A"/>
    <property type="match status" value="1"/>
</dbReference>
<feature type="region of interest" description="Disordered" evidence="4">
    <location>
        <begin position="141"/>
        <end position="162"/>
    </location>
</feature>
<accession>U6L5Y6</accession>
<keyword evidence="2 3" id="KW-0143">Chaperone</keyword>
<dbReference type="PANTHER" id="PTHR21500">
    <property type="entry name" value="TUBULIN-SPECIFIC CHAPERONE A"/>
    <property type="match status" value="1"/>
</dbReference>
<dbReference type="GeneID" id="25251233"/>
<dbReference type="Gene3D" id="1.20.58.90">
    <property type="match status" value="1"/>
</dbReference>
<dbReference type="GO" id="GO:0005874">
    <property type="term" value="C:microtubule"/>
    <property type="evidence" value="ECO:0007669"/>
    <property type="project" value="UniProtKB-KW"/>
</dbReference>
<keyword evidence="3" id="KW-0206">Cytoskeleton</keyword>
<proteinExistence type="inferred from homology"/>
<dbReference type="GO" id="GO:0005829">
    <property type="term" value="C:cytosol"/>
    <property type="evidence" value="ECO:0007669"/>
    <property type="project" value="TreeGrafter"/>
</dbReference>
<evidence type="ECO:0000256" key="4">
    <source>
        <dbReference type="SAM" id="MobiDB-lite"/>
    </source>
</evidence>
<gene>
    <name evidence="5" type="ORF">ETH_00010190</name>
</gene>
<dbReference type="InterPro" id="IPR036126">
    <property type="entry name" value="TBCA_sf"/>
</dbReference>
<dbReference type="EMBL" id="HG677361">
    <property type="protein sequence ID" value="CDJ44613.1"/>
    <property type="molecule type" value="Genomic_DNA"/>
</dbReference>
<keyword evidence="6" id="KW-1185">Reference proteome</keyword>
<evidence type="ECO:0000256" key="1">
    <source>
        <dbReference type="ARBA" id="ARBA00006806"/>
    </source>
</evidence>
<dbReference type="RefSeq" id="XP_013235361.1">
    <property type="nucleotide sequence ID" value="XM_013379907.1"/>
</dbReference>
<dbReference type="Proteomes" id="UP000030747">
    <property type="component" value="Unassembled WGS sequence"/>
</dbReference>
<reference evidence="5" key="1">
    <citation type="submission" date="2013-10" db="EMBL/GenBank/DDBJ databases">
        <title>Genomic analysis of the causative agents of coccidiosis in chickens.</title>
        <authorList>
            <person name="Reid A.J."/>
            <person name="Blake D."/>
            <person name="Billington K."/>
            <person name="Browne H."/>
            <person name="Dunn M."/>
            <person name="Hung S."/>
            <person name="Kawahara F."/>
            <person name="Miranda-Saavedra D."/>
            <person name="Mourier T."/>
            <person name="Nagra H."/>
            <person name="Otto T.D."/>
            <person name="Rawlings N."/>
            <person name="Sanchez A."/>
            <person name="Sanders M."/>
            <person name="Subramaniam C."/>
            <person name="Tay Y."/>
            <person name="Dear P."/>
            <person name="Doerig C."/>
            <person name="Gruber A."/>
            <person name="Parkinson J."/>
            <person name="Shirley M."/>
            <person name="Wan K.L."/>
            <person name="Berriman M."/>
            <person name="Tomley F."/>
            <person name="Pain A."/>
        </authorList>
    </citation>
    <scope>NUCLEOTIDE SEQUENCE [LARGE SCALE GENOMIC DNA]</scope>
    <source>
        <strain evidence="5">Houghton</strain>
    </source>
</reference>
<comment type="similarity">
    <text evidence="1 3">Belongs to the TBCA family.</text>
</comment>
<dbReference type="SUPFAM" id="SSF46988">
    <property type="entry name" value="Tubulin chaperone cofactor A"/>
    <property type="match status" value="1"/>
</dbReference>
<evidence type="ECO:0000313" key="6">
    <source>
        <dbReference type="Proteomes" id="UP000030747"/>
    </source>
</evidence>
<dbReference type="VEuPathDB" id="ToxoDB:ETH2_0828800"/>
<reference evidence="5" key="2">
    <citation type="submission" date="2013-10" db="EMBL/GenBank/DDBJ databases">
        <authorList>
            <person name="Aslett M."/>
        </authorList>
    </citation>
    <scope>NUCLEOTIDE SEQUENCE [LARGE SCALE GENOMIC DNA]</scope>
    <source>
        <strain evidence="5">Houghton</strain>
    </source>
</reference>
<keyword evidence="3" id="KW-0963">Cytoplasm</keyword>
<dbReference type="GO" id="GO:0048487">
    <property type="term" value="F:beta-tubulin binding"/>
    <property type="evidence" value="ECO:0007669"/>
    <property type="project" value="InterPro"/>
</dbReference>
<keyword evidence="3" id="KW-0493">Microtubule</keyword>
<evidence type="ECO:0000256" key="3">
    <source>
        <dbReference type="RuleBase" id="RU364030"/>
    </source>
</evidence>